<dbReference type="InterPro" id="IPR000792">
    <property type="entry name" value="Tscrpt_reg_LuxR_C"/>
</dbReference>
<evidence type="ECO:0000259" key="3">
    <source>
        <dbReference type="PROSITE" id="PS50043"/>
    </source>
</evidence>
<evidence type="ECO:0000256" key="1">
    <source>
        <dbReference type="ARBA" id="ARBA00022741"/>
    </source>
</evidence>
<sequence>MQMRASAAFVGRVRELEVLERALSATRAGGGATVLLTGEAGIGKTRLASELVTRARGAGFEVLLGRSLDLVGTELAFQPLAEALRGLGGIGPGGSQRGVFEATLALLSERAGVIPVLLILEDLHWADASTLDIVVYLAHNLDSRRVLLLATLRADEPASAARLQRLADGVRRSGAGQILELGPLERAELAALLDARAGALSAAVTTAILTRSQGNPFFAEELLSAVGERDDAELPRGLRDALLTRVSGLDRRTQSLLRVAAAAGRDVSYPLLVAVTALPERDVRESLRAAVEHGVLVADRRGGRYRFRHALLAEAVYGTVLPGEQEWLHARLADELARGDDAGPAELAPHWALAGRSRDALTASVAAAREAQAVFGLSEARGHLERALALWDVVPDAFELTGLRLDELLEETALLASQTGDAPRAVELTQQAIALVGAGDRRRAAILHERLGTFEFQRGGGDTFLAAFERAVALVPAHPQSRERARALEALARGLTLLWRYDESLAVCEQALELARAVGARDTELRALMTLGSDLAYLGRGDDGLAHLTRAVQLAAGDPDALHRAYVTLTDALTMLGRPRAAAQLAEDGLAALSRYEADHTVLAANWIEALLAIGEWDAADRASAAALRAVTANYPHMPLILRADLELGRGRFDAARVHLDAARATVRHEPGLAYLDAYVAELALWQHRWTDAAEAVHDGLARARPAWGAQIRVWLCAKGLRAQAELTSLARARRDADAVRGERTTASALLADARRAATEAAAITPNAAGWLALAEAEHDRAEGAVRPDRWADAADAWERLERPPLAAYCRLRQAEALVAAGASRTEAGAPLRAAHAIAARLGAGPLLRELELLAARARLDPAPLPAPAPQAANALTDLGLTQREAQVLALVARGLTNREIAAELVISVKTASVHVSHILRKLDAPNRVEAAAIAHRLAPPQAHA</sequence>
<accession>A0A9X3MLS9</accession>
<dbReference type="GO" id="GO:0006355">
    <property type="term" value="P:regulation of DNA-templated transcription"/>
    <property type="evidence" value="ECO:0007669"/>
    <property type="project" value="InterPro"/>
</dbReference>
<dbReference type="PANTHER" id="PTHR16305">
    <property type="entry name" value="TESTICULAR SOLUBLE ADENYLYL CYCLASE"/>
    <property type="match status" value="1"/>
</dbReference>
<gene>
    <name evidence="4" type="ORF">OM076_00615</name>
</gene>
<dbReference type="PANTHER" id="PTHR16305:SF35">
    <property type="entry name" value="TRANSCRIPTIONAL ACTIVATOR DOMAIN"/>
    <property type="match status" value="1"/>
</dbReference>
<dbReference type="EMBL" id="JAPDOD010000001">
    <property type="protein sequence ID" value="MDA0158749.1"/>
    <property type="molecule type" value="Genomic_DNA"/>
</dbReference>
<evidence type="ECO:0000313" key="4">
    <source>
        <dbReference type="EMBL" id="MDA0158749.1"/>
    </source>
</evidence>
<dbReference type="Pfam" id="PF13191">
    <property type="entry name" value="AAA_16"/>
    <property type="match status" value="1"/>
</dbReference>
<dbReference type="SUPFAM" id="SSF46894">
    <property type="entry name" value="C-terminal effector domain of the bipartite response regulators"/>
    <property type="match status" value="1"/>
</dbReference>
<dbReference type="GO" id="GO:0005737">
    <property type="term" value="C:cytoplasm"/>
    <property type="evidence" value="ECO:0007669"/>
    <property type="project" value="TreeGrafter"/>
</dbReference>
<dbReference type="AlphaFoldDB" id="A0A9X3MLS9"/>
<dbReference type="GO" id="GO:0005524">
    <property type="term" value="F:ATP binding"/>
    <property type="evidence" value="ECO:0007669"/>
    <property type="project" value="UniProtKB-KW"/>
</dbReference>
<dbReference type="Gene3D" id="1.25.40.10">
    <property type="entry name" value="Tetratricopeptide repeat domain"/>
    <property type="match status" value="2"/>
</dbReference>
<evidence type="ECO:0000313" key="5">
    <source>
        <dbReference type="Proteomes" id="UP001149140"/>
    </source>
</evidence>
<dbReference type="SUPFAM" id="SSF52540">
    <property type="entry name" value="P-loop containing nucleoside triphosphate hydrolases"/>
    <property type="match status" value="1"/>
</dbReference>
<dbReference type="InterPro" id="IPR041664">
    <property type="entry name" value="AAA_16"/>
</dbReference>
<dbReference type="Gene3D" id="1.10.10.10">
    <property type="entry name" value="Winged helix-like DNA-binding domain superfamily/Winged helix DNA-binding domain"/>
    <property type="match status" value="1"/>
</dbReference>
<feature type="domain" description="HTH luxR-type" evidence="3">
    <location>
        <begin position="874"/>
        <end position="939"/>
    </location>
</feature>
<keyword evidence="5" id="KW-1185">Reference proteome</keyword>
<evidence type="ECO:0000256" key="2">
    <source>
        <dbReference type="ARBA" id="ARBA00022840"/>
    </source>
</evidence>
<dbReference type="SUPFAM" id="SSF48452">
    <property type="entry name" value="TPR-like"/>
    <property type="match status" value="1"/>
</dbReference>
<organism evidence="4 5">
    <name type="scientific">Solirubrobacter ginsenosidimutans</name>
    <dbReference type="NCBI Taxonomy" id="490573"/>
    <lineage>
        <taxon>Bacteria</taxon>
        <taxon>Bacillati</taxon>
        <taxon>Actinomycetota</taxon>
        <taxon>Thermoleophilia</taxon>
        <taxon>Solirubrobacterales</taxon>
        <taxon>Solirubrobacteraceae</taxon>
        <taxon>Solirubrobacter</taxon>
    </lineage>
</organism>
<proteinExistence type="predicted"/>
<keyword evidence="1" id="KW-0547">Nucleotide-binding</keyword>
<dbReference type="PRINTS" id="PR00038">
    <property type="entry name" value="HTHLUXR"/>
</dbReference>
<name>A0A9X3MLS9_9ACTN</name>
<protein>
    <submittedName>
        <fullName evidence="4">LuxR C-terminal-related transcriptional regulator</fullName>
    </submittedName>
</protein>
<dbReference type="Proteomes" id="UP001149140">
    <property type="component" value="Unassembled WGS sequence"/>
</dbReference>
<reference evidence="4" key="1">
    <citation type="submission" date="2022-10" db="EMBL/GenBank/DDBJ databases">
        <title>The WGS of Solirubrobacter ginsenosidimutans DSM 21036.</title>
        <authorList>
            <person name="Jiang Z."/>
        </authorList>
    </citation>
    <scope>NUCLEOTIDE SEQUENCE</scope>
    <source>
        <strain evidence="4">DSM 21036</strain>
    </source>
</reference>
<keyword evidence="2" id="KW-0067">ATP-binding</keyword>
<dbReference type="GO" id="GO:0003677">
    <property type="term" value="F:DNA binding"/>
    <property type="evidence" value="ECO:0007669"/>
    <property type="project" value="InterPro"/>
</dbReference>
<dbReference type="InterPro" id="IPR011990">
    <property type="entry name" value="TPR-like_helical_dom_sf"/>
</dbReference>
<dbReference type="InterPro" id="IPR027417">
    <property type="entry name" value="P-loop_NTPase"/>
</dbReference>
<dbReference type="GO" id="GO:0004016">
    <property type="term" value="F:adenylate cyclase activity"/>
    <property type="evidence" value="ECO:0007669"/>
    <property type="project" value="TreeGrafter"/>
</dbReference>
<comment type="caution">
    <text evidence="4">The sequence shown here is derived from an EMBL/GenBank/DDBJ whole genome shotgun (WGS) entry which is preliminary data.</text>
</comment>
<dbReference type="InterPro" id="IPR016032">
    <property type="entry name" value="Sig_transdc_resp-reg_C-effctor"/>
</dbReference>
<dbReference type="CDD" id="cd06170">
    <property type="entry name" value="LuxR_C_like"/>
    <property type="match status" value="1"/>
</dbReference>
<dbReference type="Gene3D" id="3.40.50.300">
    <property type="entry name" value="P-loop containing nucleotide triphosphate hydrolases"/>
    <property type="match status" value="1"/>
</dbReference>
<dbReference type="SMART" id="SM00421">
    <property type="entry name" value="HTH_LUXR"/>
    <property type="match status" value="1"/>
</dbReference>
<dbReference type="InterPro" id="IPR036388">
    <property type="entry name" value="WH-like_DNA-bd_sf"/>
</dbReference>
<dbReference type="Pfam" id="PF00196">
    <property type="entry name" value="GerE"/>
    <property type="match status" value="1"/>
</dbReference>
<dbReference type="PROSITE" id="PS50043">
    <property type="entry name" value="HTH_LUXR_2"/>
    <property type="match status" value="1"/>
</dbReference>